<reference evidence="1" key="1">
    <citation type="journal article" date="2014" name="Front. Microbiol.">
        <title>High frequency of phylogenetically diverse reductive dehalogenase-homologous genes in deep subseafloor sedimentary metagenomes.</title>
        <authorList>
            <person name="Kawai M."/>
            <person name="Futagami T."/>
            <person name="Toyoda A."/>
            <person name="Takaki Y."/>
            <person name="Nishi S."/>
            <person name="Hori S."/>
            <person name="Arai W."/>
            <person name="Tsubouchi T."/>
            <person name="Morono Y."/>
            <person name="Uchiyama I."/>
            <person name="Ito T."/>
            <person name="Fujiyama A."/>
            <person name="Inagaki F."/>
            <person name="Takami H."/>
        </authorList>
    </citation>
    <scope>NUCLEOTIDE SEQUENCE</scope>
    <source>
        <strain evidence="1">Expedition CK06-06</strain>
    </source>
</reference>
<proteinExistence type="predicted"/>
<name>X0VNV4_9ZZZZ</name>
<dbReference type="EMBL" id="BARS01020948">
    <property type="protein sequence ID" value="GAG12837.1"/>
    <property type="molecule type" value="Genomic_DNA"/>
</dbReference>
<evidence type="ECO:0000313" key="1">
    <source>
        <dbReference type="EMBL" id="GAG12837.1"/>
    </source>
</evidence>
<gene>
    <name evidence="1" type="ORF">S01H1_33723</name>
</gene>
<sequence>MPVTYIPPEQRKGILESPILQMAMQQRMQQQERQFRERELKLKEQEMPVKNLIQMGNLAKSLSDLGLDPRVILGTKA</sequence>
<comment type="caution">
    <text evidence="1">The sequence shown here is derived from an EMBL/GenBank/DDBJ whole genome shotgun (WGS) entry which is preliminary data.</text>
</comment>
<feature type="non-terminal residue" evidence="1">
    <location>
        <position position="77"/>
    </location>
</feature>
<organism evidence="1">
    <name type="scientific">marine sediment metagenome</name>
    <dbReference type="NCBI Taxonomy" id="412755"/>
    <lineage>
        <taxon>unclassified sequences</taxon>
        <taxon>metagenomes</taxon>
        <taxon>ecological metagenomes</taxon>
    </lineage>
</organism>
<accession>X0VNV4</accession>
<protein>
    <submittedName>
        <fullName evidence="1">Uncharacterized protein</fullName>
    </submittedName>
</protein>
<dbReference type="AlphaFoldDB" id="X0VNV4"/>